<dbReference type="Gene3D" id="3.90.1750.10">
    <property type="entry name" value="Hect, E3 ligase catalytic domains"/>
    <property type="match status" value="1"/>
</dbReference>
<keyword evidence="5" id="KW-0833">Ubl conjugation pathway</keyword>
<evidence type="ECO:0000259" key="6">
    <source>
        <dbReference type="SMART" id="SM00119"/>
    </source>
</evidence>
<dbReference type="GO" id="GO:0000209">
    <property type="term" value="P:protein polyubiquitination"/>
    <property type="evidence" value="ECO:0007669"/>
    <property type="project" value="TreeGrafter"/>
</dbReference>
<dbReference type="InterPro" id="IPR029071">
    <property type="entry name" value="Ubiquitin-like_domsf"/>
</dbReference>
<dbReference type="FunFam" id="3.30.2410.10:FF:000020">
    <property type="entry name" value="E3 ubiquitin-protein ligase UPL5"/>
    <property type="match status" value="1"/>
</dbReference>
<dbReference type="Gene3D" id="3.30.2410.10">
    <property type="entry name" value="Hect, E3 ligase catalytic domain"/>
    <property type="match status" value="1"/>
</dbReference>
<evidence type="ECO:0000259" key="7">
    <source>
        <dbReference type="SMART" id="SM00213"/>
    </source>
</evidence>
<dbReference type="GO" id="GO:0005737">
    <property type="term" value="C:cytoplasm"/>
    <property type="evidence" value="ECO:0007669"/>
    <property type="project" value="TreeGrafter"/>
</dbReference>
<feature type="domain" description="HECT" evidence="6">
    <location>
        <begin position="507"/>
        <end position="847"/>
    </location>
</feature>
<dbReference type="Gene3D" id="3.10.20.90">
    <property type="entry name" value="Phosphatidylinositol 3-kinase Catalytic Subunit, Chain A, domain 1"/>
    <property type="match status" value="1"/>
</dbReference>
<dbReference type="Proteomes" id="UP000077755">
    <property type="component" value="Chromosome 9"/>
</dbReference>
<evidence type="ECO:0000313" key="9">
    <source>
        <dbReference type="Proteomes" id="UP000077755"/>
    </source>
</evidence>
<dbReference type="PANTHER" id="PTHR11254">
    <property type="entry name" value="HECT DOMAIN UBIQUITIN-PROTEIN LIGASE"/>
    <property type="match status" value="1"/>
</dbReference>
<gene>
    <name evidence="8" type="ORF">DCAR_0934453</name>
</gene>
<dbReference type="EC" id="2.3.2.26" evidence="3"/>
<dbReference type="SMART" id="SM00213">
    <property type="entry name" value="UBQ"/>
    <property type="match status" value="1"/>
</dbReference>
<keyword evidence="9" id="KW-1185">Reference proteome</keyword>
<dbReference type="InterPro" id="IPR035983">
    <property type="entry name" value="Hect_E3_ubiquitin_ligase"/>
</dbReference>
<organism evidence="8 9">
    <name type="scientific">Daucus carota subsp. sativus</name>
    <name type="common">Carrot</name>
    <dbReference type="NCBI Taxonomy" id="79200"/>
    <lineage>
        <taxon>Eukaryota</taxon>
        <taxon>Viridiplantae</taxon>
        <taxon>Streptophyta</taxon>
        <taxon>Embryophyta</taxon>
        <taxon>Tracheophyta</taxon>
        <taxon>Spermatophyta</taxon>
        <taxon>Magnoliopsida</taxon>
        <taxon>eudicotyledons</taxon>
        <taxon>Gunneridae</taxon>
        <taxon>Pentapetalae</taxon>
        <taxon>asterids</taxon>
        <taxon>campanulids</taxon>
        <taxon>Apiales</taxon>
        <taxon>Apiaceae</taxon>
        <taxon>Apioideae</taxon>
        <taxon>Scandiceae</taxon>
        <taxon>Daucinae</taxon>
        <taxon>Daucus</taxon>
        <taxon>Daucus sect. Daucus</taxon>
    </lineage>
</organism>
<dbReference type="SUPFAM" id="SSF54236">
    <property type="entry name" value="Ubiquitin-like"/>
    <property type="match status" value="1"/>
</dbReference>
<proteinExistence type="predicted"/>
<evidence type="ECO:0000313" key="8">
    <source>
        <dbReference type="EMBL" id="WOH14923.1"/>
    </source>
</evidence>
<comment type="pathway">
    <text evidence="2">Protein modification; protein ubiquitination.</text>
</comment>
<accession>A0AAF0XV97</accession>
<feature type="domain" description="Ubiquitin-like" evidence="7">
    <location>
        <begin position="56"/>
        <end position="128"/>
    </location>
</feature>
<dbReference type="InterPro" id="IPR050409">
    <property type="entry name" value="E3_ubiq-protein_ligase"/>
</dbReference>
<dbReference type="AlphaFoldDB" id="A0AAF0XV97"/>
<dbReference type="SMART" id="SM00119">
    <property type="entry name" value="HECTc"/>
    <property type="match status" value="1"/>
</dbReference>
<dbReference type="InterPro" id="IPR000569">
    <property type="entry name" value="HECT_dom"/>
</dbReference>
<name>A0AAF0XV97_DAUCS</name>
<protein>
    <recommendedName>
        <fullName evidence="3">HECT-type E3 ubiquitin transferase</fullName>
        <ecNumber evidence="3">2.3.2.26</ecNumber>
    </recommendedName>
</protein>
<comment type="catalytic activity">
    <reaction evidence="1">
        <text>S-ubiquitinyl-[E2 ubiquitin-conjugating enzyme]-L-cysteine + [acceptor protein]-L-lysine = [E2 ubiquitin-conjugating enzyme]-L-cysteine + N(6)-ubiquitinyl-[acceptor protein]-L-lysine.</text>
        <dbReference type="EC" id="2.3.2.26"/>
    </reaction>
</comment>
<evidence type="ECO:0000256" key="1">
    <source>
        <dbReference type="ARBA" id="ARBA00000885"/>
    </source>
</evidence>
<evidence type="ECO:0000256" key="3">
    <source>
        <dbReference type="ARBA" id="ARBA00012485"/>
    </source>
</evidence>
<evidence type="ECO:0000256" key="5">
    <source>
        <dbReference type="ARBA" id="ARBA00022786"/>
    </source>
</evidence>
<dbReference type="PANTHER" id="PTHR11254:SF424">
    <property type="entry name" value="E3 UBIQUITIN-PROTEIN LIGASE UPL5"/>
    <property type="match status" value="1"/>
</dbReference>
<dbReference type="GO" id="GO:0061630">
    <property type="term" value="F:ubiquitin protein ligase activity"/>
    <property type="evidence" value="ECO:0007669"/>
    <property type="project" value="UniProtKB-EC"/>
</dbReference>
<dbReference type="Pfam" id="PF00240">
    <property type="entry name" value="ubiquitin"/>
    <property type="match status" value="1"/>
</dbReference>
<reference evidence="8" key="1">
    <citation type="journal article" date="2016" name="Nat. Genet.">
        <title>A high-quality carrot genome assembly provides new insights into carotenoid accumulation and asterid genome evolution.</title>
        <authorList>
            <person name="Iorizzo M."/>
            <person name="Ellison S."/>
            <person name="Senalik D."/>
            <person name="Zeng P."/>
            <person name="Satapoomin P."/>
            <person name="Huang J."/>
            <person name="Bowman M."/>
            <person name="Iovene M."/>
            <person name="Sanseverino W."/>
            <person name="Cavagnaro P."/>
            <person name="Yildiz M."/>
            <person name="Macko-Podgorni A."/>
            <person name="Moranska E."/>
            <person name="Grzebelus E."/>
            <person name="Grzebelus D."/>
            <person name="Ashrafi H."/>
            <person name="Zheng Z."/>
            <person name="Cheng S."/>
            <person name="Spooner D."/>
            <person name="Van Deynze A."/>
            <person name="Simon P."/>
        </authorList>
    </citation>
    <scope>NUCLEOTIDE SEQUENCE</scope>
    <source>
        <tissue evidence="8">Leaf</tissue>
    </source>
</reference>
<dbReference type="InterPro" id="IPR000626">
    <property type="entry name" value="Ubiquitin-like_dom"/>
</dbReference>
<dbReference type="CDD" id="cd00078">
    <property type="entry name" value="HECTc"/>
    <property type="match status" value="1"/>
</dbReference>
<dbReference type="Gene3D" id="3.30.2160.10">
    <property type="entry name" value="Hect, E3 ligase catalytic domain"/>
    <property type="match status" value="1"/>
</dbReference>
<reference evidence="8" key="2">
    <citation type="submission" date="2022-03" db="EMBL/GenBank/DDBJ databases">
        <title>Draft title - Genomic analysis of global carrot germplasm unveils the trajectory of domestication and the origin of high carotenoid orange carrot.</title>
        <authorList>
            <person name="Iorizzo M."/>
            <person name="Ellison S."/>
            <person name="Senalik D."/>
            <person name="Macko-Podgorni A."/>
            <person name="Grzebelus D."/>
            <person name="Bostan H."/>
            <person name="Rolling W."/>
            <person name="Curaba J."/>
            <person name="Simon P."/>
        </authorList>
    </citation>
    <scope>NUCLEOTIDE SEQUENCE</scope>
    <source>
        <tissue evidence="8">Leaf</tissue>
    </source>
</reference>
<sequence length="849" mass="97948">MSLIDSCKHKLDAYTRVDDGVSSSSAVTMRSDVINSVSGARSAACSAESSKSHSSLQFLVRLFSGMNTLVIRADVNDTIGYVLDLIQSKARIPSNVQMLIYKSKQIYPEQTLGECCVENDAVLQLVGVMRSTRLVKAQQLVDEIVSLIWRLCKRNSGNEAWDREARRVIRRNLSDYFGDFLPKDNDNYFGHYLQVFCCSHVPASLAMLYMSPQNMIFGNELIQELITLISLLPRHLSLQCIPIYLEICKALRGMPYYRNDAMFNTCRRCLSDMVKCTEMKTAPNGAGYAYLVNFIRDMQTFVAEAADEIVHSMDAGIEPDTRMSPSHPLLTEVVYLKNFLMPIETFITEELFFEFRYRKVSQDGPYQEFSIMFETFFRLLNKMDYCLEELEKLLPTKSENLGCYQYVAIIMELNNMSKHFPDLAKQFWTTLRNRKLSFSYLIIKYASREDDYEWISVHKEVTNFECRRHLAMMLLARVSGEDNNLIQEIMLIDRSRLLEDSFEYIAHSEAETLRASLDLQFKDEEATGPGVLREWFVLVCQAIFDPRNALFVACPNDRRRFFPNSVSRVDPLHLEYFKFAGRVIALALIRKVQVGIVFDRVFFQQLAGKRVSVDDIRDTDPVFYSSCKRILEMDPDEVDQDALALTFIVEADNFGSKNIVELLPDGKNISVNSKNRVNYVARLVQHHFVDSVKDQVAQFTQGFDDIMNSDRLRESFFQCLELEDFDWMLYGSERPLCVEDWKSHTDYNGYEETDPQISWFWETVASMSAGQRKALLFFWTSLKNLPVEGFGGLTSRLYIYKVNETCNRLPTSQTCFYRLCFPPYQSLEVMQDRLSLVTQEHVACSFGTA</sequence>
<keyword evidence="4" id="KW-0808">Transferase</keyword>
<dbReference type="EMBL" id="CP093351">
    <property type="protein sequence ID" value="WOH14923.1"/>
    <property type="molecule type" value="Genomic_DNA"/>
</dbReference>
<evidence type="ECO:0000256" key="2">
    <source>
        <dbReference type="ARBA" id="ARBA00004906"/>
    </source>
</evidence>
<dbReference type="Pfam" id="PF00632">
    <property type="entry name" value="HECT"/>
    <property type="match status" value="1"/>
</dbReference>
<dbReference type="GO" id="GO:0006511">
    <property type="term" value="P:ubiquitin-dependent protein catabolic process"/>
    <property type="evidence" value="ECO:0007669"/>
    <property type="project" value="TreeGrafter"/>
</dbReference>
<evidence type="ECO:0000256" key="4">
    <source>
        <dbReference type="ARBA" id="ARBA00022679"/>
    </source>
</evidence>
<dbReference type="SUPFAM" id="SSF56204">
    <property type="entry name" value="Hect, E3 ligase catalytic domain"/>
    <property type="match status" value="1"/>
</dbReference>